<comment type="similarity">
    <text evidence="5">Belongs to the glycosyl hydrolase 10 (cellulase F) family.</text>
</comment>
<keyword evidence="6" id="KW-0732">Signal</keyword>
<comment type="catalytic activity">
    <reaction evidence="5">
        <text>Endohydrolysis of (1-&gt;4)-beta-D-xylosidic linkages in xylans.</text>
        <dbReference type="EC" id="3.2.1.8"/>
    </reaction>
</comment>
<sequence>MMTYHTKRTFLFVLLTLLLTGSANAQTHEAEGLKDVYRNYFTIGVAVNQRNVTDPTQMALIKKEFNSITAENDMKSGSLHPKEDVWRWQGADRIANFCRQNGIKLRGHCLVWHAQFCDWMMTDKKGRPASKRLFFKRLRKHIHTVVKRYKDVVYAWDVVNEAMDDGGPSAYRQSQLYKLYGDEFIAKAFKYAHEADPSALLFYNDYNASMPTKRDRIYNMVKKMQAAGVPITGIGMQGHCNIYGPSAQDVDAALTKYAELVSHIHITELDVRCNKEMGGQLQFSKGDTQQMTDSLAALQAAQYARLFQVFRNHKDVIDNVTFWNLCDGDSWLGVNNHPLLFDEHLQPKRAYYKVKHFNPNN</sequence>
<dbReference type="PANTHER" id="PTHR31490">
    <property type="entry name" value="GLYCOSYL HYDROLASE"/>
    <property type="match status" value="1"/>
</dbReference>
<feature type="signal peptide" evidence="6">
    <location>
        <begin position="1"/>
        <end position="25"/>
    </location>
</feature>
<feature type="domain" description="GH10" evidence="7">
    <location>
        <begin position="27"/>
        <end position="357"/>
    </location>
</feature>
<dbReference type="PANTHER" id="PTHR31490:SF90">
    <property type="entry name" value="ENDO-1,4-BETA-XYLANASE A"/>
    <property type="match status" value="1"/>
</dbReference>
<evidence type="ECO:0000256" key="5">
    <source>
        <dbReference type="RuleBase" id="RU361174"/>
    </source>
</evidence>
<proteinExistence type="inferred from homology"/>
<dbReference type="SMART" id="SM00633">
    <property type="entry name" value="Glyco_10"/>
    <property type="match status" value="1"/>
</dbReference>
<dbReference type="InterPro" id="IPR001000">
    <property type="entry name" value="GH10_dom"/>
</dbReference>
<gene>
    <name evidence="8" type="ORF">AAAT34_10585</name>
</gene>
<reference evidence="8 9" key="1">
    <citation type="submission" date="2024-04" db="EMBL/GenBank/DDBJ databases">
        <title>Human intestinal bacterial collection.</title>
        <authorList>
            <person name="Pauvert C."/>
            <person name="Hitch T.C.A."/>
            <person name="Clavel T."/>
        </authorList>
    </citation>
    <scope>NUCLEOTIDE SEQUENCE [LARGE SCALE GENOMIC DNA]</scope>
    <source>
        <strain evidence="8 9">CLA-AA-H145</strain>
    </source>
</reference>
<dbReference type="EC" id="3.2.1.8" evidence="5"/>
<keyword evidence="9" id="KW-1185">Reference proteome</keyword>
<evidence type="ECO:0000313" key="9">
    <source>
        <dbReference type="Proteomes" id="UP001487296"/>
    </source>
</evidence>
<name>A0ABV1FST4_9BACT</name>
<dbReference type="Pfam" id="PF00331">
    <property type="entry name" value="Glyco_hydro_10"/>
    <property type="match status" value="1"/>
</dbReference>
<dbReference type="PRINTS" id="PR00134">
    <property type="entry name" value="GLHYDRLASE10"/>
</dbReference>
<protein>
    <recommendedName>
        <fullName evidence="5">Beta-xylanase</fullName>
        <ecNumber evidence="5">3.2.1.8</ecNumber>
    </recommendedName>
</protein>
<dbReference type="InterPro" id="IPR044846">
    <property type="entry name" value="GH10"/>
</dbReference>
<keyword evidence="4 5" id="KW-0624">Polysaccharide degradation</keyword>
<organism evidence="8 9">
    <name type="scientific">Hallella faecis</name>
    <dbReference type="NCBI Taxonomy" id="2841596"/>
    <lineage>
        <taxon>Bacteria</taxon>
        <taxon>Pseudomonadati</taxon>
        <taxon>Bacteroidota</taxon>
        <taxon>Bacteroidia</taxon>
        <taxon>Bacteroidales</taxon>
        <taxon>Prevotellaceae</taxon>
        <taxon>Hallella</taxon>
    </lineage>
</organism>
<evidence type="ECO:0000313" key="8">
    <source>
        <dbReference type="EMBL" id="MEQ2487482.1"/>
    </source>
</evidence>
<dbReference type="EMBL" id="JBBNFP010000051">
    <property type="protein sequence ID" value="MEQ2487482.1"/>
    <property type="molecule type" value="Genomic_DNA"/>
</dbReference>
<evidence type="ECO:0000259" key="7">
    <source>
        <dbReference type="PROSITE" id="PS51760"/>
    </source>
</evidence>
<evidence type="ECO:0000256" key="1">
    <source>
        <dbReference type="ARBA" id="ARBA00022801"/>
    </source>
</evidence>
<keyword evidence="1 5" id="KW-0378">Hydrolase</keyword>
<evidence type="ECO:0000256" key="3">
    <source>
        <dbReference type="ARBA" id="ARBA00023295"/>
    </source>
</evidence>
<feature type="chain" id="PRO_5046553627" description="Beta-xylanase" evidence="6">
    <location>
        <begin position="26"/>
        <end position="361"/>
    </location>
</feature>
<keyword evidence="2 5" id="KW-0119">Carbohydrate metabolism</keyword>
<dbReference type="InterPro" id="IPR017853">
    <property type="entry name" value="GH"/>
</dbReference>
<dbReference type="SUPFAM" id="SSF51445">
    <property type="entry name" value="(Trans)glycosidases"/>
    <property type="match status" value="1"/>
</dbReference>
<dbReference type="Proteomes" id="UP001487296">
    <property type="component" value="Unassembled WGS sequence"/>
</dbReference>
<dbReference type="PROSITE" id="PS51760">
    <property type="entry name" value="GH10_2"/>
    <property type="match status" value="1"/>
</dbReference>
<comment type="caution">
    <text evidence="8">The sequence shown here is derived from an EMBL/GenBank/DDBJ whole genome shotgun (WGS) entry which is preliminary data.</text>
</comment>
<dbReference type="RefSeq" id="WP_317192667.1">
    <property type="nucleotide sequence ID" value="NZ_JAHKBE010000053.1"/>
</dbReference>
<dbReference type="Gene3D" id="3.20.20.80">
    <property type="entry name" value="Glycosidases"/>
    <property type="match status" value="1"/>
</dbReference>
<evidence type="ECO:0000256" key="2">
    <source>
        <dbReference type="ARBA" id="ARBA00023277"/>
    </source>
</evidence>
<evidence type="ECO:0000256" key="4">
    <source>
        <dbReference type="ARBA" id="ARBA00023326"/>
    </source>
</evidence>
<accession>A0ABV1FST4</accession>
<keyword evidence="3 5" id="KW-0326">Glycosidase</keyword>
<evidence type="ECO:0000256" key="6">
    <source>
        <dbReference type="SAM" id="SignalP"/>
    </source>
</evidence>